<proteinExistence type="predicted"/>
<organism evidence="1 2">
    <name type="scientific">Paenarthrobacter nitroguajacolicus</name>
    <name type="common">Arthrobacter nitroguajacolicus</name>
    <dbReference type="NCBI Taxonomy" id="211146"/>
    <lineage>
        <taxon>Bacteria</taxon>
        <taxon>Bacillati</taxon>
        <taxon>Actinomycetota</taxon>
        <taxon>Actinomycetes</taxon>
        <taxon>Micrococcales</taxon>
        <taxon>Micrococcaceae</taxon>
        <taxon>Paenarthrobacter</taxon>
    </lineage>
</organism>
<dbReference type="AlphaFoldDB" id="A0A558GU13"/>
<dbReference type="InterPro" id="IPR025355">
    <property type="entry name" value="DUF4259"/>
</dbReference>
<dbReference type="OrthoDB" id="73183at2"/>
<reference evidence="1 2" key="1">
    <citation type="submission" date="2019-07" db="EMBL/GenBank/DDBJ databases">
        <title>Diversity of Bacteria from Kongsfjorden, Arctic.</title>
        <authorList>
            <person name="Yu Y."/>
        </authorList>
    </citation>
    <scope>NUCLEOTIDE SEQUENCE [LARGE SCALE GENOMIC DNA]</scope>
    <source>
        <strain evidence="1 2">SM1928</strain>
    </source>
</reference>
<evidence type="ECO:0000313" key="1">
    <source>
        <dbReference type="EMBL" id="TVU60367.1"/>
    </source>
</evidence>
<comment type="caution">
    <text evidence="1">The sequence shown here is derived from an EMBL/GenBank/DDBJ whole genome shotgun (WGS) entry which is preliminary data.</text>
</comment>
<gene>
    <name evidence="1" type="ORF">FQP90_16460</name>
</gene>
<dbReference type="EMBL" id="VNFK01000014">
    <property type="protein sequence ID" value="TVU60367.1"/>
    <property type="molecule type" value="Genomic_DNA"/>
</dbReference>
<accession>A0A558GU13</accession>
<protein>
    <submittedName>
        <fullName evidence="1">DUF4259 domain-containing protein</fullName>
    </submittedName>
</protein>
<dbReference type="Proteomes" id="UP000316500">
    <property type="component" value="Unassembled WGS sequence"/>
</dbReference>
<evidence type="ECO:0000313" key="2">
    <source>
        <dbReference type="Proteomes" id="UP000316500"/>
    </source>
</evidence>
<sequence>MGEFEMGAWSTSSFGNDEALDWFGDLQEAPEVWPFIEETLDSGSTESVVAAGALLLLLSGKAETDVHPDVIDWAAGQQAPPVALNLAAAQAIQAIIDDPEVDGHDVWADLGEDDEDYVAWLANLARIQGLLR</sequence>
<dbReference type="Pfam" id="PF14078">
    <property type="entry name" value="DUF4259"/>
    <property type="match status" value="1"/>
</dbReference>
<name>A0A558GU13_PAENT</name>